<proteinExistence type="inferred from homology"/>
<dbReference type="NCBIfam" id="NF004513">
    <property type="entry name" value="PRK05854.1"/>
    <property type="match status" value="1"/>
</dbReference>
<dbReference type="PRINTS" id="PR00080">
    <property type="entry name" value="SDRFAMILY"/>
</dbReference>
<name>A0A5J6I9V0_STRC4</name>
<evidence type="ECO:0000313" key="3">
    <source>
        <dbReference type="EMBL" id="QEV28939.1"/>
    </source>
</evidence>
<evidence type="ECO:0000256" key="1">
    <source>
        <dbReference type="ARBA" id="ARBA00023002"/>
    </source>
</evidence>
<evidence type="ECO:0000313" key="4">
    <source>
        <dbReference type="Proteomes" id="UP000326598"/>
    </source>
</evidence>
<keyword evidence="1" id="KW-0560">Oxidoreductase</keyword>
<dbReference type="PANTHER" id="PTHR43157">
    <property type="entry name" value="PHOSPHATIDYLINOSITOL-GLYCAN BIOSYNTHESIS CLASS F PROTEIN-RELATED"/>
    <property type="match status" value="1"/>
</dbReference>
<protein>
    <submittedName>
        <fullName evidence="3">SDR family NAD(P)-dependent oxidoreductase</fullName>
    </submittedName>
</protein>
<dbReference type="CDD" id="cd05327">
    <property type="entry name" value="retinol-DH_like_SDR_c_like"/>
    <property type="match status" value="1"/>
</dbReference>
<dbReference type="InterPro" id="IPR002347">
    <property type="entry name" value="SDR_fam"/>
</dbReference>
<dbReference type="FunFam" id="3.40.50.720:FF:000399">
    <property type="entry name" value="Probable oxidoreductase"/>
    <property type="match status" value="1"/>
</dbReference>
<dbReference type="GeneID" id="91421381"/>
<dbReference type="SUPFAM" id="SSF51735">
    <property type="entry name" value="NAD(P)-binding Rossmann-fold domains"/>
    <property type="match status" value="1"/>
</dbReference>
<organism evidence="3 4">
    <name type="scientific">Streptomyces coeruleorubidus</name>
    <dbReference type="NCBI Taxonomy" id="116188"/>
    <lineage>
        <taxon>Bacteria</taxon>
        <taxon>Bacillati</taxon>
        <taxon>Actinomycetota</taxon>
        <taxon>Actinomycetes</taxon>
        <taxon>Kitasatosporales</taxon>
        <taxon>Streptomycetaceae</taxon>
        <taxon>Streptomyces</taxon>
    </lineage>
</organism>
<dbReference type="GO" id="GO:0016491">
    <property type="term" value="F:oxidoreductase activity"/>
    <property type="evidence" value="ECO:0007669"/>
    <property type="project" value="UniProtKB-KW"/>
</dbReference>
<dbReference type="EMBL" id="CP023694">
    <property type="protein sequence ID" value="QEV28939.1"/>
    <property type="molecule type" value="Genomic_DNA"/>
</dbReference>
<reference evidence="3 4" key="1">
    <citation type="submission" date="2017-09" db="EMBL/GenBank/DDBJ databases">
        <authorList>
            <person name="Lee N."/>
            <person name="Cho B.-K."/>
        </authorList>
    </citation>
    <scope>NUCLEOTIDE SEQUENCE [LARGE SCALE GENOMIC DNA]</scope>
    <source>
        <strain evidence="3 4">ATCC 13740</strain>
    </source>
</reference>
<dbReference type="NCBIfam" id="NF004846">
    <property type="entry name" value="PRK06197.1"/>
    <property type="match status" value="1"/>
</dbReference>
<dbReference type="Proteomes" id="UP000326598">
    <property type="component" value="Chromosome"/>
</dbReference>
<comment type="similarity">
    <text evidence="2">Belongs to the short-chain dehydrogenases/reductases (SDR) family.</text>
</comment>
<evidence type="ECO:0000256" key="2">
    <source>
        <dbReference type="RuleBase" id="RU000363"/>
    </source>
</evidence>
<dbReference type="KEGG" id="scoe:CP976_35675"/>
<sequence>MASTTDRWTEQNIPAQDGRVAVVTGANSGIGLQTARALAEHGAHVVLAVRNLDKGSEALARIRESAPGAKLSLQRLDLASLKSVRAAADELHTTHPKIDLLINNAGVCYTPRQKTEDGFDLQFGVNHLGHFALTGLLLDLMLPVPGSRVVTVSSVGHRIRADIHFDDLQFDRSYNRLVAYGQSKLANLMFTYELQRRLAPHHSTIAAAAHPGTADTELSQNLSGLMRKGADLLNPLFSQPASMGALPTLRAATDPAVTGGQYYGPDGRGETRGYPKVVTSSKKSHDTAVQQRLWAVSQQLTDVTFPV</sequence>
<dbReference type="Pfam" id="PF00106">
    <property type="entry name" value="adh_short"/>
    <property type="match status" value="1"/>
</dbReference>
<dbReference type="RefSeq" id="WP_150484024.1">
    <property type="nucleotide sequence ID" value="NZ_CP023694.1"/>
</dbReference>
<dbReference type="Gene3D" id="3.40.50.720">
    <property type="entry name" value="NAD(P)-binding Rossmann-like Domain"/>
    <property type="match status" value="1"/>
</dbReference>
<gene>
    <name evidence="3" type="ORF">CP976_35675</name>
</gene>
<dbReference type="AlphaFoldDB" id="A0A5J6I9V0"/>
<dbReference type="InterPro" id="IPR036291">
    <property type="entry name" value="NAD(P)-bd_dom_sf"/>
</dbReference>
<accession>A0A5J6I9V0</accession>
<dbReference type="PRINTS" id="PR00081">
    <property type="entry name" value="GDHRDH"/>
</dbReference>
<dbReference type="PANTHER" id="PTHR43157:SF31">
    <property type="entry name" value="PHOSPHATIDYLINOSITOL-GLYCAN BIOSYNTHESIS CLASS F PROTEIN"/>
    <property type="match status" value="1"/>
</dbReference>